<evidence type="ECO:0008006" key="4">
    <source>
        <dbReference type="Google" id="ProtNLM"/>
    </source>
</evidence>
<dbReference type="AlphaFoldDB" id="A0AAN6LSL6"/>
<dbReference type="Proteomes" id="UP001280581">
    <property type="component" value="Unassembled WGS sequence"/>
</dbReference>
<dbReference type="EMBL" id="WVTA01000014">
    <property type="protein sequence ID" value="KAK3202526.1"/>
    <property type="molecule type" value="Genomic_DNA"/>
</dbReference>
<evidence type="ECO:0000313" key="3">
    <source>
        <dbReference type="Proteomes" id="UP001280581"/>
    </source>
</evidence>
<organism evidence="2 3">
    <name type="scientific">Pseudopithomyces chartarum</name>
    <dbReference type="NCBI Taxonomy" id="1892770"/>
    <lineage>
        <taxon>Eukaryota</taxon>
        <taxon>Fungi</taxon>
        <taxon>Dikarya</taxon>
        <taxon>Ascomycota</taxon>
        <taxon>Pezizomycotina</taxon>
        <taxon>Dothideomycetes</taxon>
        <taxon>Pleosporomycetidae</taxon>
        <taxon>Pleosporales</taxon>
        <taxon>Massarineae</taxon>
        <taxon>Didymosphaeriaceae</taxon>
        <taxon>Pseudopithomyces</taxon>
    </lineage>
</organism>
<feature type="region of interest" description="Disordered" evidence="1">
    <location>
        <begin position="87"/>
        <end position="113"/>
    </location>
</feature>
<sequence>MPSNSAPHREDFIGQEQTWDMSGNDAVYTDYIYAEPYHDEELDQTCEFLLASGSISTVSSGSSPFSSTHSASTDESVHAKYTPDLTYDQGIASNGGIPIQPAGNPPPRTPSGSSAEAFFVCRCGREIQHRRNVKRHIKHCKLTKNKEEYQCEFCGDLFAREDNRDRHRDGDGMRDSACWVRISGSEHSDEKES</sequence>
<feature type="region of interest" description="Disordered" evidence="1">
    <location>
        <begin position="163"/>
        <end position="193"/>
    </location>
</feature>
<evidence type="ECO:0000313" key="2">
    <source>
        <dbReference type="EMBL" id="KAK3202526.1"/>
    </source>
</evidence>
<protein>
    <recommendedName>
        <fullName evidence="4">C2H2-type domain-containing protein</fullName>
    </recommendedName>
</protein>
<gene>
    <name evidence="2" type="ORF">GRF29_161g1436486</name>
</gene>
<name>A0AAN6LSL6_9PLEO</name>
<feature type="compositionally biased region" description="Basic and acidic residues" evidence="1">
    <location>
        <begin position="163"/>
        <end position="174"/>
    </location>
</feature>
<evidence type="ECO:0000256" key="1">
    <source>
        <dbReference type="SAM" id="MobiDB-lite"/>
    </source>
</evidence>
<dbReference type="Gene3D" id="3.30.160.60">
    <property type="entry name" value="Classic Zinc Finger"/>
    <property type="match status" value="1"/>
</dbReference>
<feature type="compositionally biased region" description="Basic and acidic residues" evidence="1">
    <location>
        <begin position="184"/>
        <end position="193"/>
    </location>
</feature>
<accession>A0AAN6LSL6</accession>
<comment type="caution">
    <text evidence="2">The sequence shown here is derived from an EMBL/GenBank/DDBJ whole genome shotgun (WGS) entry which is preliminary data.</text>
</comment>
<keyword evidence="3" id="KW-1185">Reference proteome</keyword>
<proteinExistence type="predicted"/>
<reference evidence="2 3" key="1">
    <citation type="submission" date="2021-02" db="EMBL/GenBank/DDBJ databases">
        <title>Genome assembly of Pseudopithomyces chartarum.</title>
        <authorList>
            <person name="Jauregui R."/>
            <person name="Singh J."/>
            <person name="Voisey C."/>
        </authorList>
    </citation>
    <scope>NUCLEOTIDE SEQUENCE [LARGE SCALE GENOMIC DNA]</scope>
    <source>
        <strain evidence="2 3">AGR01</strain>
    </source>
</reference>